<reference evidence="2 3" key="1">
    <citation type="submission" date="2016-04" db="EMBL/GenBank/DDBJ databases">
        <title>Complete genome sequence of Fictibacillus phosphorivorans G25-29, a strain toxic to nematodes.</title>
        <authorList>
            <person name="Zheng Z."/>
        </authorList>
    </citation>
    <scope>NUCLEOTIDE SEQUENCE [LARGE SCALE GENOMIC DNA]</scope>
    <source>
        <strain evidence="2 3">G25-29</strain>
    </source>
</reference>
<keyword evidence="1" id="KW-0812">Transmembrane</keyword>
<dbReference type="EMBL" id="CP015378">
    <property type="protein sequence ID" value="ANC76434.1"/>
    <property type="molecule type" value="Genomic_DNA"/>
</dbReference>
<dbReference type="AlphaFoldDB" id="A0A160IKA1"/>
<protein>
    <submittedName>
        <fullName evidence="2">Uncharacterized protein</fullName>
    </submittedName>
</protein>
<evidence type="ECO:0000313" key="2">
    <source>
        <dbReference type="EMBL" id="ANC76434.1"/>
    </source>
</evidence>
<name>A0A160IKA1_9BACL</name>
<evidence type="ECO:0000313" key="3">
    <source>
        <dbReference type="Proteomes" id="UP000076623"/>
    </source>
</evidence>
<dbReference type="RefSeq" id="WP_066392548.1">
    <property type="nucleotide sequence ID" value="NZ_CP015378.1"/>
</dbReference>
<sequence>MNENKVEFKLTIQEESKEPSILRLLLAFLIVFSFVFLFVDFDDQSIETQGIARQWGEAELMNNESMKYILLSDSKKMKYIDIISATNKDEQPTYSFKELDQFEYRINKKEYVYKLHYYQMESCTECQKDVWVSVQKEDTGWFVSHLNFSESKAEKKIHNVEAKQIPTSEKQEKELEERKSFIMKWLN</sequence>
<dbReference type="Proteomes" id="UP000076623">
    <property type="component" value="Chromosome"/>
</dbReference>
<dbReference type="STRING" id="1221500.ABE65_006315"/>
<evidence type="ECO:0000256" key="1">
    <source>
        <dbReference type="SAM" id="Phobius"/>
    </source>
</evidence>
<keyword evidence="3" id="KW-1185">Reference proteome</keyword>
<keyword evidence="1" id="KW-1133">Transmembrane helix</keyword>
<gene>
    <name evidence="2" type="ORF">ABE65_006315</name>
</gene>
<proteinExistence type="predicted"/>
<keyword evidence="1" id="KW-0472">Membrane</keyword>
<organism evidence="2 3">
    <name type="scientific">Fictibacillus phosphorivorans</name>
    <dbReference type="NCBI Taxonomy" id="1221500"/>
    <lineage>
        <taxon>Bacteria</taxon>
        <taxon>Bacillati</taxon>
        <taxon>Bacillota</taxon>
        <taxon>Bacilli</taxon>
        <taxon>Bacillales</taxon>
        <taxon>Fictibacillaceae</taxon>
        <taxon>Fictibacillus</taxon>
    </lineage>
</organism>
<accession>A0A160IKA1</accession>
<feature type="transmembrane region" description="Helical" evidence="1">
    <location>
        <begin position="21"/>
        <end position="39"/>
    </location>
</feature>
<dbReference type="KEGG" id="fpn:ABE65_006315"/>